<evidence type="ECO:0000313" key="3">
    <source>
        <dbReference type="Proteomes" id="UP000628984"/>
    </source>
</evidence>
<sequence>MPSIWTVKQSPRDPSPKATSILLIEENQLLVDLLMLHFADHGEIRLLQPDGLPQIERVIAETKPDLALIGYEKFTPKCAQALLRLPIFASSTGVAILANEVDKAAMLSVIDAGGMGVILKSMPLRSFVSAVQFMAAGEVFVPPRIFASAGTAPVARRAPTESLGQYEVKILNLIRAGLMNREIAAEIDAPETTVKMHIRSIFAKLGAKNRTQAVSLCEDLGLI</sequence>
<keyword evidence="3" id="KW-1185">Reference proteome</keyword>
<proteinExistence type="predicted"/>
<accession>A0A918ILN8</accession>
<dbReference type="InterPro" id="IPR016032">
    <property type="entry name" value="Sig_transdc_resp-reg_C-effctor"/>
</dbReference>
<dbReference type="PRINTS" id="PR00038">
    <property type="entry name" value="HTHLUXR"/>
</dbReference>
<protein>
    <submittedName>
        <fullName evidence="2">DNA-binding response regulator</fullName>
    </submittedName>
</protein>
<dbReference type="PANTHER" id="PTHR45566">
    <property type="entry name" value="HTH-TYPE TRANSCRIPTIONAL REGULATOR YHJB-RELATED"/>
    <property type="match status" value="1"/>
</dbReference>
<dbReference type="GO" id="GO:0006355">
    <property type="term" value="P:regulation of DNA-templated transcription"/>
    <property type="evidence" value="ECO:0007669"/>
    <property type="project" value="InterPro"/>
</dbReference>
<dbReference type="PROSITE" id="PS50043">
    <property type="entry name" value="HTH_LUXR_2"/>
    <property type="match status" value="1"/>
</dbReference>
<name>A0A918ILN8_9RHOB</name>
<organism evidence="2 3">
    <name type="scientific">Gemmobacter lanyuensis</name>
    <dbReference type="NCBI Taxonomy" id="1054497"/>
    <lineage>
        <taxon>Bacteria</taxon>
        <taxon>Pseudomonadati</taxon>
        <taxon>Pseudomonadota</taxon>
        <taxon>Alphaproteobacteria</taxon>
        <taxon>Rhodobacterales</taxon>
        <taxon>Paracoccaceae</taxon>
        <taxon>Gemmobacter</taxon>
    </lineage>
</organism>
<reference evidence="2" key="1">
    <citation type="journal article" date="2014" name="Int. J. Syst. Evol. Microbiol.">
        <title>Complete genome sequence of Corynebacterium casei LMG S-19264T (=DSM 44701T), isolated from a smear-ripened cheese.</title>
        <authorList>
            <consortium name="US DOE Joint Genome Institute (JGI-PGF)"/>
            <person name="Walter F."/>
            <person name="Albersmeier A."/>
            <person name="Kalinowski J."/>
            <person name="Ruckert C."/>
        </authorList>
    </citation>
    <scope>NUCLEOTIDE SEQUENCE</scope>
    <source>
        <strain evidence="2">KCTC 23714</strain>
    </source>
</reference>
<dbReference type="Pfam" id="PF00196">
    <property type="entry name" value="GerE"/>
    <property type="match status" value="1"/>
</dbReference>
<evidence type="ECO:0000313" key="2">
    <source>
        <dbReference type="EMBL" id="GGW22084.1"/>
    </source>
</evidence>
<dbReference type="PANTHER" id="PTHR45566:SF1">
    <property type="entry name" value="HTH-TYPE TRANSCRIPTIONAL REGULATOR YHJB-RELATED"/>
    <property type="match status" value="1"/>
</dbReference>
<comment type="caution">
    <text evidence="2">The sequence shown here is derived from an EMBL/GenBank/DDBJ whole genome shotgun (WGS) entry which is preliminary data.</text>
</comment>
<dbReference type="SUPFAM" id="SSF52172">
    <property type="entry name" value="CheY-like"/>
    <property type="match status" value="1"/>
</dbReference>
<dbReference type="InterPro" id="IPR051015">
    <property type="entry name" value="EvgA-like"/>
</dbReference>
<dbReference type="Gene3D" id="3.40.50.2300">
    <property type="match status" value="1"/>
</dbReference>
<evidence type="ECO:0000259" key="1">
    <source>
        <dbReference type="PROSITE" id="PS50043"/>
    </source>
</evidence>
<feature type="domain" description="HTH luxR-type" evidence="1">
    <location>
        <begin position="156"/>
        <end position="221"/>
    </location>
</feature>
<dbReference type="RefSeq" id="WP_189632186.1">
    <property type="nucleotide sequence ID" value="NZ_BMYQ01000001.1"/>
</dbReference>
<keyword evidence="2" id="KW-0238">DNA-binding</keyword>
<dbReference type="InterPro" id="IPR000792">
    <property type="entry name" value="Tscrpt_reg_LuxR_C"/>
</dbReference>
<dbReference type="GO" id="GO:0003677">
    <property type="term" value="F:DNA binding"/>
    <property type="evidence" value="ECO:0007669"/>
    <property type="project" value="UniProtKB-KW"/>
</dbReference>
<dbReference type="EMBL" id="BMYQ01000001">
    <property type="protein sequence ID" value="GGW22084.1"/>
    <property type="molecule type" value="Genomic_DNA"/>
</dbReference>
<dbReference type="SUPFAM" id="SSF46894">
    <property type="entry name" value="C-terminal effector domain of the bipartite response regulators"/>
    <property type="match status" value="1"/>
</dbReference>
<dbReference type="Proteomes" id="UP000628984">
    <property type="component" value="Unassembled WGS sequence"/>
</dbReference>
<dbReference type="InterPro" id="IPR011006">
    <property type="entry name" value="CheY-like_superfamily"/>
</dbReference>
<dbReference type="CDD" id="cd06170">
    <property type="entry name" value="LuxR_C_like"/>
    <property type="match status" value="1"/>
</dbReference>
<dbReference type="AlphaFoldDB" id="A0A918ILN8"/>
<reference evidence="2" key="2">
    <citation type="submission" date="2020-09" db="EMBL/GenBank/DDBJ databases">
        <authorList>
            <person name="Sun Q."/>
            <person name="Kim S."/>
        </authorList>
    </citation>
    <scope>NUCLEOTIDE SEQUENCE</scope>
    <source>
        <strain evidence="2">KCTC 23714</strain>
    </source>
</reference>
<gene>
    <name evidence="2" type="ORF">GCM10011452_04660</name>
</gene>
<dbReference type="SMART" id="SM00421">
    <property type="entry name" value="HTH_LUXR"/>
    <property type="match status" value="1"/>
</dbReference>